<name>A0A2V3U892_9HYPH</name>
<dbReference type="CDD" id="cd03219">
    <property type="entry name" value="ABC_Mj1267_LivG_branched"/>
    <property type="match status" value="1"/>
</dbReference>
<comment type="caution">
    <text evidence="5">The sequence shown here is derived from an EMBL/GenBank/DDBJ whole genome shotgun (WGS) entry which is preliminary data.</text>
</comment>
<dbReference type="Pfam" id="PF12399">
    <property type="entry name" value="BCA_ABC_TP_C"/>
    <property type="match status" value="1"/>
</dbReference>
<evidence type="ECO:0000256" key="2">
    <source>
        <dbReference type="ARBA" id="ARBA00022741"/>
    </source>
</evidence>
<gene>
    <name evidence="5" type="ORF">C7450_105421</name>
</gene>
<dbReference type="InterPro" id="IPR003439">
    <property type="entry name" value="ABC_transporter-like_ATP-bd"/>
</dbReference>
<dbReference type="RefSeq" id="WP_110375100.1">
    <property type="nucleotide sequence ID" value="NZ_JAHBRY010000001.1"/>
</dbReference>
<dbReference type="GO" id="GO:0016887">
    <property type="term" value="F:ATP hydrolysis activity"/>
    <property type="evidence" value="ECO:0007669"/>
    <property type="project" value="InterPro"/>
</dbReference>
<dbReference type="AlphaFoldDB" id="A0A2V3U892"/>
<dbReference type="PROSITE" id="PS50893">
    <property type="entry name" value="ABC_TRANSPORTER_2"/>
    <property type="match status" value="1"/>
</dbReference>
<accession>A0A2V3U892</accession>
<proteinExistence type="predicted"/>
<dbReference type="GO" id="GO:0005886">
    <property type="term" value="C:plasma membrane"/>
    <property type="evidence" value="ECO:0007669"/>
    <property type="project" value="TreeGrafter"/>
</dbReference>
<evidence type="ECO:0000259" key="4">
    <source>
        <dbReference type="PROSITE" id="PS50893"/>
    </source>
</evidence>
<dbReference type="GO" id="GO:0005524">
    <property type="term" value="F:ATP binding"/>
    <property type="evidence" value="ECO:0007669"/>
    <property type="project" value="UniProtKB-KW"/>
</dbReference>
<dbReference type="EMBL" id="QJJK01000005">
    <property type="protein sequence ID" value="PXW59069.1"/>
    <property type="molecule type" value="Genomic_DNA"/>
</dbReference>
<dbReference type="PANTHER" id="PTHR45772">
    <property type="entry name" value="CONSERVED COMPONENT OF ABC TRANSPORTER FOR NATURAL AMINO ACIDS-RELATED"/>
    <property type="match status" value="1"/>
</dbReference>
<evidence type="ECO:0000313" key="6">
    <source>
        <dbReference type="Proteomes" id="UP000248021"/>
    </source>
</evidence>
<keyword evidence="2" id="KW-0547">Nucleotide-binding</keyword>
<sequence length="233" mass="24943">MNTILEVDDLAVRYGGVRALDGVSVRLSDGEIRGLIGPNGSGKSTFIDAISGRKLPASGRIRLFGQEVTRLSAVDRRLRGLSRSFQRTSIFPELTVREQMSLAARRFGSDPGEILEALGLAAHLESLANQLGYGEQRRLDLALALVGSPKLLLLDEPAAGLSRAESLALADMLRALVRDAGTTVCLVEHDMDVIFGISDSVTVFDTGRVIAEGEPKAVRSDPAVRRAYLGSEG</sequence>
<dbReference type="InterPro" id="IPR003593">
    <property type="entry name" value="AAA+_ATPase"/>
</dbReference>
<reference evidence="5 6" key="1">
    <citation type="submission" date="2018-05" db="EMBL/GenBank/DDBJ databases">
        <title>Genomic Encyclopedia of Type Strains, Phase IV (KMG-IV): sequencing the most valuable type-strain genomes for metagenomic binning, comparative biology and taxonomic classification.</title>
        <authorList>
            <person name="Goeker M."/>
        </authorList>
    </citation>
    <scope>NUCLEOTIDE SEQUENCE [LARGE SCALE GENOMIC DNA]</scope>
    <source>
        <strain evidence="5 6">DSM 6462</strain>
    </source>
</reference>
<dbReference type="SUPFAM" id="SSF52540">
    <property type="entry name" value="P-loop containing nucleoside triphosphate hydrolases"/>
    <property type="match status" value="1"/>
</dbReference>
<dbReference type="PANTHER" id="PTHR45772:SF9">
    <property type="entry name" value="CONSERVED COMPONENT OF ABC TRANSPORTER FOR NATURAL AMINO ACIDS"/>
    <property type="match status" value="1"/>
</dbReference>
<dbReference type="Proteomes" id="UP000248021">
    <property type="component" value="Unassembled WGS sequence"/>
</dbReference>
<evidence type="ECO:0000256" key="3">
    <source>
        <dbReference type="ARBA" id="ARBA00022840"/>
    </source>
</evidence>
<dbReference type="Gene3D" id="3.40.50.300">
    <property type="entry name" value="P-loop containing nucleotide triphosphate hydrolases"/>
    <property type="match status" value="1"/>
</dbReference>
<dbReference type="InterPro" id="IPR027417">
    <property type="entry name" value="P-loop_NTPase"/>
</dbReference>
<dbReference type="OrthoDB" id="9779872at2"/>
<dbReference type="Pfam" id="PF00005">
    <property type="entry name" value="ABC_tran"/>
    <property type="match status" value="1"/>
</dbReference>
<evidence type="ECO:0000256" key="1">
    <source>
        <dbReference type="ARBA" id="ARBA00022448"/>
    </source>
</evidence>
<dbReference type="SMART" id="SM00382">
    <property type="entry name" value="AAA"/>
    <property type="match status" value="1"/>
</dbReference>
<evidence type="ECO:0000313" key="5">
    <source>
        <dbReference type="EMBL" id="PXW59069.1"/>
    </source>
</evidence>
<feature type="domain" description="ABC transporter" evidence="4">
    <location>
        <begin position="5"/>
        <end position="231"/>
    </location>
</feature>
<keyword evidence="3 5" id="KW-0067">ATP-binding</keyword>
<organism evidence="5 6">
    <name type="scientific">Chelatococcus asaccharovorans</name>
    <dbReference type="NCBI Taxonomy" id="28210"/>
    <lineage>
        <taxon>Bacteria</taxon>
        <taxon>Pseudomonadati</taxon>
        <taxon>Pseudomonadota</taxon>
        <taxon>Alphaproteobacteria</taxon>
        <taxon>Hyphomicrobiales</taxon>
        <taxon>Chelatococcaceae</taxon>
        <taxon>Chelatococcus</taxon>
    </lineage>
</organism>
<dbReference type="InterPro" id="IPR032823">
    <property type="entry name" value="BCA_ABC_TP_C"/>
</dbReference>
<keyword evidence="1" id="KW-0813">Transport</keyword>
<protein>
    <submittedName>
        <fullName evidence="5">Amino acid/amide ABC transporter ATP-binding protein 1 (HAAT family)</fullName>
    </submittedName>
</protein>
<dbReference type="InterPro" id="IPR051120">
    <property type="entry name" value="ABC_AA/LPS_Transport"/>
</dbReference>
<keyword evidence="6" id="KW-1185">Reference proteome</keyword>